<feature type="binding site" evidence="6">
    <location>
        <position position="216"/>
    </location>
    <ligand>
        <name>Zn(2+)</name>
        <dbReference type="ChEBI" id="CHEBI:29105"/>
    </ligand>
</feature>
<dbReference type="GO" id="GO:0009086">
    <property type="term" value="P:methionine biosynthetic process"/>
    <property type="evidence" value="ECO:0007669"/>
    <property type="project" value="TreeGrafter"/>
</dbReference>
<dbReference type="Pfam" id="PF02574">
    <property type="entry name" value="S-methyl_trans"/>
    <property type="match status" value="1"/>
</dbReference>
<keyword evidence="12" id="KW-1185">Reference proteome</keyword>
<dbReference type="Proteomes" id="UP000677228">
    <property type="component" value="Unassembled WGS sequence"/>
</dbReference>
<evidence type="ECO:0000256" key="6">
    <source>
        <dbReference type="PROSITE-ProRule" id="PRU00333"/>
    </source>
</evidence>
<evidence type="ECO:0000256" key="5">
    <source>
        <dbReference type="ARBA" id="ARBA00034478"/>
    </source>
</evidence>
<dbReference type="GO" id="GO:0032259">
    <property type="term" value="P:methylation"/>
    <property type="evidence" value="ECO:0007669"/>
    <property type="project" value="UniProtKB-KW"/>
</dbReference>
<dbReference type="Gene3D" id="3.20.20.330">
    <property type="entry name" value="Homocysteine-binding-like domain"/>
    <property type="match status" value="2"/>
</dbReference>
<protein>
    <recommendedName>
        <fullName evidence="7">Hcy-binding domain-containing protein</fullName>
    </recommendedName>
</protein>
<evidence type="ECO:0000256" key="4">
    <source>
        <dbReference type="ARBA" id="ARBA00022833"/>
    </source>
</evidence>
<evidence type="ECO:0000313" key="12">
    <source>
        <dbReference type="Proteomes" id="UP000663829"/>
    </source>
</evidence>
<comment type="caution">
    <text evidence="9">The sequence shown here is derived from an EMBL/GenBank/DDBJ whole genome shotgun (WGS) entry which is preliminary data.</text>
</comment>
<dbReference type="EMBL" id="CAJOBC010052966">
    <property type="protein sequence ID" value="CAF4183952.1"/>
    <property type="molecule type" value="Genomic_DNA"/>
</dbReference>
<dbReference type="GO" id="GO:0046872">
    <property type="term" value="F:metal ion binding"/>
    <property type="evidence" value="ECO:0007669"/>
    <property type="project" value="UniProtKB-KW"/>
</dbReference>
<dbReference type="GO" id="GO:0033528">
    <property type="term" value="P:S-methylmethionine cycle"/>
    <property type="evidence" value="ECO:0007669"/>
    <property type="project" value="TreeGrafter"/>
</dbReference>
<comment type="pathway">
    <text evidence="5">Amino-acid biosynthesis; L-methionine biosynthesis via de novo pathway.</text>
</comment>
<evidence type="ECO:0000259" key="7">
    <source>
        <dbReference type="PROSITE" id="PS50970"/>
    </source>
</evidence>
<keyword evidence="4 6" id="KW-0862">Zinc</keyword>
<dbReference type="InterPro" id="IPR036589">
    <property type="entry name" value="HCY_dom_sf"/>
</dbReference>
<feature type="binding site" evidence="6">
    <location>
        <position position="154"/>
    </location>
    <ligand>
        <name>Zn(2+)</name>
        <dbReference type="ChEBI" id="CHEBI:29105"/>
    </ligand>
</feature>
<evidence type="ECO:0000256" key="2">
    <source>
        <dbReference type="ARBA" id="ARBA00022679"/>
    </source>
</evidence>
<gene>
    <name evidence="9" type="ORF">GPM918_LOCUS29933</name>
    <name evidence="8" type="ORF">OVA965_LOCUS24309</name>
    <name evidence="11" type="ORF">SRO942_LOCUS30528</name>
    <name evidence="10" type="ORF">TMI583_LOCUS25029</name>
</gene>
<feature type="binding site" evidence="6">
    <location>
        <position position="217"/>
    </location>
    <ligand>
        <name>Zn(2+)</name>
        <dbReference type="ChEBI" id="CHEBI:29105"/>
    </ligand>
</feature>
<dbReference type="PANTHER" id="PTHR46015">
    <property type="entry name" value="ZGC:172121"/>
    <property type="match status" value="1"/>
</dbReference>
<dbReference type="SUPFAM" id="SSF82282">
    <property type="entry name" value="Homocysteine S-methyltransferase"/>
    <property type="match status" value="1"/>
</dbReference>
<reference evidence="9" key="1">
    <citation type="submission" date="2021-02" db="EMBL/GenBank/DDBJ databases">
        <authorList>
            <person name="Nowell W R."/>
        </authorList>
    </citation>
    <scope>NUCLEOTIDE SEQUENCE</scope>
</reference>
<dbReference type="PANTHER" id="PTHR46015:SF1">
    <property type="entry name" value="HOMOCYSTEINE S-METHYLTRANSFERASE-LIKE ISOFORM 1"/>
    <property type="match status" value="1"/>
</dbReference>
<dbReference type="EMBL" id="CAJNOQ010013885">
    <property type="protein sequence ID" value="CAF1330659.1"/>
    <property type="molecule type" value="Genomic_DNA"/>
</dbReference>
<evidence type="ECO:0000256" key="3">
    <source>
        <dbReference type="ARBA" id="ARBA00022723"/>
    </source>
</evidence>
<evidence type="ECO:0000313" key="11">
    <source>
        <dbReference type="EMBL" id="CAF4183952.1"/>
    </source>
</evidence>
<accession>A0A815FLU7</accession>
<dbReference type="OrthoDB" id="261426at2759"/>
<evidence type="ECO:0000313" key="10">
    <source>
        <dbReference type="EMBL" id="CAF4017214.1"/>
    </source>
</evidence>
<dbReference type="EMBL" id="CAJOBA010036123">
    <property type="protein sequence ID" value="CAF4017214.1"/>
    <property type="molecule type" value="Genomic_DNA"/>
</dbReference>
<keyword evidence="1 6" id="KW-0489">Methyltransferase</keyword>
<dbReference type="InterPro" id="IPR051486">
    <property type="entry name" value="Hcy_S-methyltransferase"/>
</dbReference>
<dbReference type="Proteomes" id="UP000681722">
    <property type="component" value="Unassembled WGS sequence"/>
</dbReference>
<sequence length="234" mass="26130">MTKNGIILIDGGLGTTLELNGYTIHNDPLWSGKYLVNDPAIRPGRRGRDHDLHISNSQRIIENSVKIARDLKDWHRPRLEAIVRAEPDLIAFETIPSLVEAEALIDLLKEHPNTKAWLTYNCKDTKSTAYGEPIEDAVNVCLKSKQIIAVGVNCVDPTLVEPIVERISNIDRDIIVYPNAGNTWNEKLRQYNPDGQSIVPFVSNYLKAGVKWIGGCCGVDPDSIRQIKQLLVEA</sequence>
<dbReference type="Proteomes" id="UP000663829">
    <property type="component" value="Unassembled WGS sequence"/>
</dbReference>
<comment type="cofactor">
    <cofactor evidence="6">
        <name>Zn(2+)</name>
        <dbReference type="ChEBI" id="CHEBI:29105"/>
    </cofactor>
</comment>
<organism evidence="9 12">
    <name type="scientific">Didymodactylos carnosus</name>
    <dbReference type="NCBI Taxonomy" id="1234261"/>
    <lineage>
        <taxon>Eukaryota</taxon>
        <taxon>Metazoa</taxon>
        <taxon>Spiralia</taxon>
        <taxon>Gnathifera</taxon>
        <taxon>Rotifera</taxon>
        <taxon>Eurotatoria</taxon>
        <taxon>Bdelloidea</taxon>
        <taxon>Philodinida</taxon>
        <taxon>Philodinidae</taxon>
        <taxon>Didymodactylos</taxon>
    </lineage>
</organism>
<dbReference type="GO" id="GO:0008898">
    <property type="term" value="F:S-adenosylmethionine-homocysteine S-methyltransferase activity"/>
    <property type="evidence" value="ECO:0007669"/>
    <property type="project" value="TreeGrafter"/>
</dbReference>
<feature type="domain" description="Hcy-binding" evidence="7">
    <location>
        <begin position="1"/>
        <end position="231"/>
    </location>
</feature>
<dbReference type="PROSITE" id="PS50970">
    <property type="entry name" value="HCY"/>
    <property type="match status" value="1"/>
</dbReference>
<evidence type="ECO:0000313" key="8">
    <source>
        <dbReference type="EMBL" id="CAF1208041.1"/>
    </source>
</evidence>
<evidence type="ECO:0000313" key="9">
    <source>
        <dbReference type="EMBL" id="CAF1330659.1"/>
    </source>
</evidence>
<evidence type="ECO:0000256" key="1">
    <source>
        <dbReference type="ARBA" id="ARBA00022603"/>
    </source>
</evidence>
<proteinExistence type="predicted"/>
<dbReference type="AlphaFoldDB" id="A0A815FLU7"/>
<name>A0A815FLU7_9BILA</name>
<dbReference type="EMBL" id="CAJNOK010014590">
    <property type="protein sequence ID" value="CAF1208041.1"/>
    <property type="molecule type" value="Genomic_DNA"/>
</dbReference>
<dbReference type="InterPro" id="IPR003726">
    <property type="entry name" value="HCY_dom"/>
</dbReference>
<keyword evidence="2 6" id="KW-0808">Transferase</keyword>
<keyword evidence="3 6" id="KW-0479">Metal-binding</keyword>
<dbReference type="Proteomes" id="UP000682733">
    <property type="component" value="Unassembled WGS sequence"/>
</dbReference>